<reference evidence="3 4" key="1">
    <citation type="submission" date="2020-08" db="EMBL/GenBank/DDBJ databases">
        <title>Genomic Encyclopedia of Type Strains, Phase IV (KMG-IV): sequencing the most valuable type-strain genomes for metagenomic binning, comparative biology and taxonomic classification.</title>
        <authorList>
            <person name="Goeker M."/>
        </authorList>
    </citation>
    <scope>NUCLEOTIDE SEQUENCE [LARGE SCALE GENOMIC DNA]</scope>
    <source>
        <strain evidence="3 4">DSM 27026</strain>
    </source>
</reference>
<name>A0A840VLS2_9PROT</name>
<dbReference type="RefSeq" id="WP_183266154.1">
    <property type="nucleotide sequence ID" value="NZ_JACHFJ010000004.1"/>
</dbReference>
<dbReference type="Gene3D" id="1.10.530.10">
    <property type="match status" value="1"/>
</dbReference>
<evidence type="ECO:0000256" key="1">
    <source>
        <dbReference type="ARBA" id="ARBA00009387"/>
    </source>
</evidence>
<comment type="caution">
    <text evidence="3">The sequence shown here is derived from an EMBL/GenBank/DDBJ whole genome shotgun (WGS) entry which is preliminary data.</text>
</comment>
<dbReference type="Pfam" id="PF01464">
    <property type="entry name" value="SLT"/>
    <property type="match status" value="1"/>
</dbReference>
<protein>
    <recommendedName>
        <fullName evidence="2">Transglycosylase SLT domain-containing protein</fullName>
    </recommendedName>
</protein>
<evidence type="ECO:0000259" key="2">
    <source>
        <dbReference type="Pfam" id="PF01464"/>
    </source>
</evidence>
<accession>A0A840VLS2</accession>
<proteinExistence type="inferred from homology"/>
<dbReference type="Proteomes" id="UP000553706">
    <property type="component" value="Unassembled WGS sequence"/>
</dbReference>
<organism evidence="3 4">
    <name type="scientific">Acidocella aromatica</name>
    <dbReference type="NCBI Taxonomy" id="1303579"/>
    <lineage>
        <taxon>Bacteria</taxon>
        <taxon>Pseudomonadati</taxon>
        <taxon>Pseudomonadota</taxon>
        <taxon>Alphaproteobacteria</taxon>
        <taxon>Acetobacterales</taxon>
        <taxon>Acidocellaceae</taxon>
        <taxon>Acidocella</taxon>
    </lineage>
</organism>
<keyword evidence="4" id="KW-1185">Reference proteome</keyword>
<dbReference type="InterPro" id="IPR023346">
    <property type="entry name" value="Lysozyme-like_dom_sf"/>
</dbReference>
<dbReference type="EMBL" id="JACHFJ010000004">
    <property type="protein sequence ID" value="MBB5373139.1"/>
    <property type="molecule type" value="Genomic_DNA"/>
</dbReference>
<feature type="domain" description="Transglycosylase SLT" evidence="2">
    <location>
        <begin position="21"/>
        <end position="143"/>
    </location>
</feature>
<dbReference type="SUPFAM" id="SSF53955">
    <property type="entry name" value="Lysozyme-like"/>
    <property type="match status" value="1"/>
</dbReference>
<dbReference type="AlphaFoldDB" id="A0A840VLS2"/>
<dbReference type="InterPro" id="IPR008258">
    <property type="entry name" value="Transglycosylase_SLT_dom_1"/>
</dbReference>
<gene>
    <name evidence="3" type="ORF">HNP71_001397</name>
</gene>
<evidence type="ECO:0000313" key="4">
    <source>
        <dbReference type="Proteomes" id="UP000553706"/>
    </source>
</evidence>
<evidence type="ECO:0000313" key="3">
    <source>
        <dbReference type="EMBL" id="MBB5373139.1"/>
    </source>
</evidence>
<comment type="similarity">
    <text evidence="1">Belongs to the virb1 family.</text>
</comment>
<sequence>MGGFAWADTPPGAACTTAGHEAEQEGALPANLLLSIGMVESGHPDPATGHMTPWPWTVNADGNGQYFPTKEAAMAFVRFAQESGARDIDVGCFQISLESHPDAFASLDEAFDPAKNAAYAARFLSALKGRTGSWTTAIADYHSALPDLGLPYQRLVLAAWKRMGNMPFNFTADVQEASYIPPPDNVAIIQSAAAKRIHVYTSSQPMDAAWRPGLPHVYEGD</sequence>